<organism evidence="2 3">
    <name type="scientific">Candidatus Abawacabacteria bacterium RBG_16_42_10</name>
    <dbReference type="NCBI Taxonomy" id="1817814"/>
    <lineage>
        <taxon>Bacteria</taxon>
        <taxon>Candidatus Abawacaibacteriota</taxon>
    </lineage>
</organism>
<dbReference type="GO" id="GO:0006260">
    <property type="term" value="P:DNA replication"/>
    <property type="evidence" value="ECO:0007669"/>
    <property type="project" value="InterPro"/>
</dbReference>
<gene>
    <name evidence="2" type="ORF">A2V81_04995</name>
</gene>
<comment type="caution">
    <text evidence="2">The sequence shown here is derived from an EMBL/GenBank/DDBJ whole genome shotgun (WGS) entry which is preliminary data.</text>
</comment>
<dbReference type="Pfam" id="PF05144">
    <property type="entry name" value="Phage_CRI"/>
    <property type="match status" value="1"/>
</dbReference>
<accession>A0A1F4XIS8</accession>
<dbReference type="EMBL" id="MEWR01000023">
    <property type="protein sequence ID" value="OGC81602.1"/>
    <property type="molecule type" value="Genomic_DNA"/>
</dbReference>
<dbReference type="Proteomes" id="UP000177614">
    <property type="component" value="Unassembled WGS sequence"/>
</dbReference>
<evidence type="ECO:0000259" key="1">
    <source>
        <dbReference type="Pfam" id="PF05144"/>
    </source>
</evidence>
<name>A0A1F4XIS8_9BACT</name>
<reference evidence="2 3" key="1">
    <citation type="journal article" date="2016" name="Nat. Commun.">
        <title>Thousands of microbial genomes shed light on interconnected biogeochemical processes in an aquifer system.</title>
        <authorList>
            <person name="Anantharaman K."/>
            <person name="Brown C.T."/>
            <person name="Hug L.A."/>
            <person name="Sharon I."/>
            <person name="Castelle C.J."/>
            <person name="Probst A.J."/>
            <person name="Thomas B.C."/>
            <person name="Singh A."/>
            <person name="Wilkins M.J."/>
            <person name="Karaoz U."/>
            <person name="Brodie E.L."/>
            <person name="Williams K.H."/>
            <person name="Hubbard S.S."/>
            <person name="Banfield J.F."/>
        </authorList>
    </citation>
    <scope>NUCLEOTIDE SEQUENCE [LARGE SCALE GENOMIC DNA]</scope>
</reference>
<dbReference type="InterPro" id="IPR022686">
    <property type="entry name" value="G2P_N"/>
</dbReference>
<proteinExistence type="predicted"/>
<evidence type="ECO:0000313" key="2">
    <source>
        <dbReference type="EMBL" id="OGC81602.1"/>
    </source>
</evidence>
<evidence type="ECO:0000313" key="3">
    <source>
        <dbReference type="Proteomes" id="UP000177614"/>
    </source>
</evidence>
<protein>
    <recommendedName>
        <fullName evidence="1">Replication-associated protein G2P N-terminal domain-containing protein</fullName>
    </recommendedName>
</protein>
<sequence>MIDSILLKIPYSKQLDRSIFMHEKTKSSNSKWFTKTIIPIGCASFKQSGIYLPHLWLEQRKYPKPSSKLCIQVSLPKLLYGTNFYNLDLKKLSTCLGKLIIALKGVFNLDITASDLLHAPLHRIDFTHQFLVPRRLGTAQDIIDFLYISGYRPRTEIERRDIAFGKGGYWLKFHNTSHAITFYDKVLELQKQGYTSEDKRVLQQLRNRNLLLQALRYEVSLFKPQIIRSIFPLLNAPKQKAYTLTDVVKYKISSKILSYYFKQTFENSLDLLYCNHRDDLRTYLRNKYGYTQQSFYYFLFEEIYLRGQKVVWNEITLLHGHKRKAILKQQFSKLAKSLAKQSDSNIKPLAWIKTELEKYKN</sequence>
<feature type="domain" description="Replication-associated protein G2P N-terminal" evidence="1">
    <location>
        <begin position="1"/>
        <end position="223"/>
    </location>
</feature>
<dbReference type="AlphaFoldDB" id="A0A1F4XIS8"/>